<evidence type="ECO:0000256" key="6">
    <source>
        <dbReference type="ARBA" id="ARBA00022840"/>
    </source>
</evidence>
<evidence type="ECO:0000256" key="8">
    <source>
        <dbReference type="SAM" id="MobiDB-lite"/>
    </source>
</evidence>
<evidence type="ECO:0000256" key="3">
    <source>
        <dbReference type="ARBA" id="ARBA00022679"/>
    </source>
</evidence>
<dbReference type="GO" id="GO:0004674">
    <property type="term" value="F:protein serine/threonine kinase activity"/>
    <property type="evidence" value="ECO:0007669"/>
    <property type="project" value="UniProtKB-EC"/>
</dbReference>
<dbReference type="InterPro" id="IPR000719">
    <property type="entry name" value="Prot_kinase_dom"/>
</dbReference>
<dbReference type="PROSITE" id="PS00107">
    <property type="entry name" value="PROTEIN_KINASE_ATP"/>
    <property type="match status" value="1"/>
</dbReference>
<dbReference type="Pfam" id="PF00069">
    <property type="entry name" value="Pkinase"/>
    <property type="match status" value="1"/>
</dbReference>
<dbReference type="PANTHER" id="PTHR43289:SF6">
    <property type="entry name" value="SERINE_THREONINE-PROTEIN KINASE NEKL-3"/>
    <property type="match status" value="1"/>
</dbReference>
<organism evidence="10 11">
    <name type="scientific">Amycolatopsis magusensis</name>
    <dbReference type="NCBI Taxonomy" id="882444"/>
    <lineage>
        <taxon>Bacteria</taxon>
        <taxon>Bacillati</taxon>
        <taxon>Actinomycetota</taxon>
        <taxon>Actinomycetes</taxon>
        <taxon>Pseudonocardiales</taxon>
        <taxon>Pseudonocardiaceae</taxon>
        <taxon>Amycolatopsis</taxon>
    </lineage>
</organism>
<evidence type="ECO:0000256" key="2">
    <source>
        <dbReference type="ARBA" id="ARBA00022527"/>
    </source>
</evidence>
<sequence>MTSPDWMLPGFTELARLGEGSFGRVVLARHDQSGIEVAIKYLFARHLGDPEHVARFREEARQAARVISPHVARLHEFVERPEGAAIVMEAVPGVSLKAVLAEGPLEPEAALAVLKGSLLGLAAAHAVGTVHRDYKPDNVLVGADRQSKLVDFGLAVLAGSTGVPAGTPAYMAPEQWSYSVATPSTDVYAATCVFFQCVTGERPYAADDSTVLRDLHEYAPIPFGAAPEPIRELIRRGMAKKPEQRPGNAAEFVSEVERAARAGYGDDWENRGLARLAGRAAAVMALSPVALLAAAAHLAPATGALAGSGTAATVGAGAGKAVLGTTTAKVVAGVATLAVLAGTGAAVLIANQDDAPPPPEPTPIAAPAQPGPDFAIRTTTRAVEGTPISVEVQHGQVTGLPDADVERKVNEALRQPDERFGGYLLTSYGPDTSPDSKGTAEFRMRGPRLVSLRHDFSNPGSGASVSPMSVTVDLETGAIVEITDFFADVTDSGAQRLQERIAGRIADCPDVEPFSADSFRAVRSAPPVVQPIAAADGLDLMLNLGRACGVREVVVPYAEFADLLGPAFTAKLPPGTVPAPQAPPKSSSKPAAGGESVPQTPEGAAIVLERYFHATAAKDLDVVCEISRPAWESEGDLASCVEAFTALFDYLTPQEITEARNAKVDPAKLRKDGPTRIHAPKAALANITGVDPKGFTLEWRGNSWFIIA</sequence>
<name>A0ABS4PJU9_9PSEU</name>
<dbReference type="EC" id="2.7.11.1" evidence="1"/>
<keyword evidence="4 7" id="KW-0547">Nucleotide-binding</keyword>
<gene>
    <name evidence="10" type="ORF">JOM49_001217</name>
</gene>
<dbReference type="RefSeq" id="WP_209663376.1">
    <property type="nucleotide sequence ID" value="NZ_JAGGMS010000001.1"/>
</dbReference>
<dbReference type="InterPro" id="IPR011009">
    <property type="entry name" value="Kinase-like_dom_sf"/>
</dbReference>
<feature type="binding site" evidence="7">
    <location>
        <position position="40"/>
    </location>
    <ligand>
        <name>ATP</name>
        <dbReference type="ChEBI" id="CHEBI:30616"/>
    </ligand>
</feature>
<dbReference type="InterPro" id="IPR017441">
    <property type="entry name" value="Protein_kinase_ATP_BS"/>
</dbReference>
<evidence type="ECO:0000256" key="1">
    <source>
        <dbReference type="ARBA" id="ARBA00012513"/>
    </source>
</evidence>
<evidence type="ECO:0000256" key="5">
    <source>
        <dbReference type="ARBA" id="ARBA00022777"/>
    </source>
</evidence>
<dbReference type="CDD" id="cd14014">
    <property type="entry name" value="STKc_PknB_like"/>
    <property type="match status" value="1"/>
</dbReference>
<dbReference type="SUPFAM" id="SSF56112">
    <property type="entry name" value="Protein kinase-like (PK-like)"/>
    <property type="match status" value="1"/>
</dbReference>
<feature type="region of interest" description="Disordered" evidence="8">
    <location>
        <begin position="421"/>
        <end position="441"/>
    </location>
</feature>
<evidence type="ECO:0000313" key="11">
    <source>
        <dbReference type="Proteomes" id="UP000741013"/>
    </source>
</evidence>
<feature type="region of interest" description="Disordered" evidence="8">
    <location>
        <begin position="575"/>
        <end position="599"/>
    </location>
</feature>
<feature type="domain" description="Protein kinase" evidence="9">
    <location>
        <begin position="11"/>
        <end position="257"/>
    </location>
</feature>
<comment type="caution">
    <text evidence="10">The sequence shown here is derived from an EMBL/GenBank/DDBJ whole genome shotgun (WGS) entry which is preliminary data.</text>
</comment>
<dbReference type="Proteomes" id="UP000741013">
    <property type="component" value="Unassembled WGS sequence"/>
</dbReference>
<dbReference type="Gene3D" id="1.10.510.10">
    <property type="entry name" value="Transferase(Phosphotransferase) domain 1"/>
    <property type="match status" value="1"/>
</dbReference>
<accession>A0ABS4PJU9</accession>
<dbReference type="Gene3D" id="3.30.200.20">
    <property type="entry name" value="Phosphorylase Kinase, domain 1"/>
    <property type="match status" value="1"/>
</dbReference>
<dbReference type="PROSITE" id="PS50011">
    <property type="entry name" value="PROTEIN_KINASE_DOM"/>
    <property type="match status" value="1"/>
</dbReference>
<keyword evidence="5 10" id="KW-0418">Kinase</keyword>
<evidence type="ECO:0000313" key="10">
    <source>
        <dbReference type="EMBL" id="MBP2179691.1"/>
    </source>
</evidence>
<evidence type="ECO:0000256" key="4">
    <source>
        <dbReference type="ARBA" id="ARBA00022741"/>
    </source>
</evidence>
<proteinExistence type="predicted"/>
<keyword evidence="6 7" id="KW-0067">ATP-binding</keyword>
<dbReference type="EMBL" id="JAGGMS010000001">
    <property type="protein sequence ID" value="MBP2179691.1"/>
    <property type="molecule type" value="Genomic_DNA"/>
</dbReference>
<keyword evidence="3 10" id="KW-0808">Transferase</keyword>
<protein>
    <recommendedName>
        <fullName evidence="1">non-specific serine/threonine protein kinase</fullName>
        <ecNumber evidence="1">2.7.11.1</ecNumber>
    </recommendedName>
</protein>
<evidence type="ECO:0000259" key="9">
    <source>
        <dbReference type="PROSITE" id="PS50011"/>
    </source>
</evidence>
<dbReference type="PANTHER" id="PTHR43289">
    <property type="entry name" value="MITOGEN-ACTIVATED PROTEIN KINASE KINASE KINASE 20-RELATED"/>
    <property type="match status" value="1"/>
</dbReference>
<keyword evidence="2" id="KW-0723">Serine/threonine-protein kinase</keyword>
<keyword evidence="11" id="KW-1185">Reference proteome</keyword>
<reference evidence="10 11" key="1">
    <citation type="submission" date="2021-03" db="EMBL/GenBank/DDBJ databases">
        <title>Sequencing the genomes of 1000 actinobacteria strains.</title>
        <authorList>
            <person name="Klenk H.-P."/>
        </authorList>
    </citation>
    <scope>NUCLEOTIDE SEQUENCE [LARGE SCALE GENOMIC DNA]</scope>
    <source>
        <strain evidence="10 11">DSM 45510</strain>
    </source>
</reference>
<evidence type="ECO:0000256" key="7">
    <source>
        <dbReference type="PROSITE-ProRule" id="PRU10141"/>
    </source>
</evidence>